<dbReference type="Proteomes" id="UP000051886">
    <property type="component" value="Unassembled WGS sequence"/>
</dbReference>
<name>A0A0R2L531_9LACO</name>
<protein>
    <submittedName>
        <fullName evidence="1">Uncharacterized protein</fullName>
    </submittedName>
</protein>
<proteinExistence type="predicted"/>
<gene>
    <name evidence="1" type="ORF">IV66_GL000641</name>
</gene>
<comment type="caution">
    <text evidence="1">The sequence shown here is derived from an EMBL/GenBank/DDBJ whole genome shotgun (WGS) entry which is preliminary data.</text>
</comment>
<reference evidence="1 2" key="1">
    <citation type="journal article" date="2015" name="Genome Announc.">
        <title>Expanding the biotechnology potential of lactobacilli through comparative genomics of 213 strains and associated genera.</title>
        <authorList>
            <person name="Sun Z."/>
            <person name="Harris H.M."/>
            <person name="McCann A."/>
            <person name="Guo C."/>
            <person name="Argimon S."/>
            <person name="Zhang W."/>
            <person name="Yang X."/>
            <person name="Jeffery I.B."/>
            <person name="Cooney J.C."/>
            <person name="Kagawa T.F."/>
            <person name="Liu W."/>
            <person name="Song Y."/>
            <person name="Salvetti E."/>
            <person name="Wrobel A."/>
            <person name="Rasinkangas P."/>
            <person name="Parkhill J."/>
            <person name="Rea M.C."/>
            <person name="O'Sullivan O."/>
            <person name="Ritari J."/>
            <person name="Douillard F.P."/>
            <person name="Paul Ross R."/>
            <person name="Yang R."/>
            <person name="Briner A.E."/>
            <person name="Felis G.E."/>
            <person name="de Vos W.M."/>
            <person name="Barrangou R."/>
            <person name="Klaenhammer T.R."/>
            <person name="Caufield P.W."/>
            <person name="Cui Y."/>
            <person name="Zhang H."/>
            <person name="O'Toole P.W."/>
        </authorList>
    </citation>
    <scope>NUCLEOTIDE SEQUENCE [LARGE SCALE GENOMIC DNA]</scope>
    <source>
        <strain evidence="1 2">NBRC 103219</strain>
    </source>
</reference>
<dbReference type="EMBL" id="JQCN01000064">
    <property type="protein sequence ID" value="KRN96779.1"/>
    <property type="molecule type" value="Genomic_DNA"/>
</dbReference>
<evidence type="ECO:0000313" key="1">
    <source>
        <dbReference type="EMBL" id="KRN96779.1"/>
    </source>
</evidence>
<accession>A0A0R2L531</accession>
<dbReference type="STRING" id="449659.IV66_GL000641"/>
<dbReference type="AlphaFoldDB" id="A0A0R2L531"/>
<organism evidence="1 2">
    <name type="scientific">Ligilactobacillus pobuzihii</name>
    <dbReference type="NCBI Taxonomy" id="449659"/>
    <lineage>
        <taxon>Bacteria</taxon>
        <taxon>Bacillati</taxon>
        <taxon>Bacillota</taxon>
        <taxon>Bacilli</taxon>
        <taxon>Lactobacillales</taxon>
        <taxon>Lactobacillaceae</taxon>
        <taxon>Ligilactobacillus</taxon>
    </lineage>
</organism>
<keyword evidence="2" id="KW-1185">Reference proteome</keyword>
<evidence type="ECO:0000313" key="2">
    <source>
        <dbReference type="Proteomes" id="UP000051886"/>
    </source>
</evidence>
<sequence length="143" mass="17600">MDLKPFGVIFDYLAHKEKIAEEQETFSKEKKKFEFKKKQFKREKISFRQLESKKKDDLDKIKTIKEEYLYEMNEWRTINLSFESRNMEKPYELLSMLVKNNAYQNKFYKEIKGQVGRKSDDHSTFLIQRLLEELDFYFRLVRV</sequence>
<dbReference type="PATRIC" id="fig|449659.4.peg.647"/>